<gene>
    <name evidence="3" type="ORF">ODALV1_LOCUS3109</name>
</gene>
<evidence type="ECO:0000256" key="2">
    <source>
        <dbReference type="SAM" id="SignalP"/>
    </source>
</evidence>
<organism evidence="3 4">
    <name type="scientific">Orchesella dallaii</name>
    <dbReference type="NCBI Taxonomy" id="48710"/>
    <lineage>
        <taxon>Eukaryota</taxon>
        <taxon>Metazoa</taxon>
        <taxon>Ecdysozoa</taxon>
        <taxon>Arthropoda</taxon>
        <taxon>Hexapoda</taxon>
        <taxon>Collembola</taxon>
        <taxon>Entomobryomorpha</taxon>
        <taxon>Entomobryoidea</taxon>
        <taxon>Orchesellidae</taxon>
        <taxon>Orchesellinae</taxon>
        <taxon>Orchesella</taxon>
    </lineage>
</organism>
<comment type="caution">
    <text evidence="3">The sequence shown here is derived from an EMBL/GenBank/DDBJ whole genome shotgun (WGS) entry which is preliminary data.</text>
</comment>
<proteinExistence type="predicted"/>
<protein>
    <submittedName>
        <fullName evidence="3">Uncharacterized protein</fullName>
    </submittedName>
</protein>
<feature type="region of interest" description="Disordered" evidence="1">
    <location>
        <begin position="238"/>
        <end position="259"/>
    </location>
</feature>
<evidence type="ECO:0000313" key="4">
    <source>
        <dbReference type="Proteomes" id="UP001642540"/>
    </source>
</evidence>
<evidence type="ECO:0000256" key="1">
    <source>
        <dbReference type="SAM" id="MobiDB-lite"/>
    </source>
</evidence>
<evidence type="ECO:0000313" key="3">
    <source>
        <dbReference type="EMBL" id="CAL8075232.1"/>
    </source>
</evidence>
<sequence>MNKGSAFFCLIFLSILTVAFCKPQDDEEEEDEEVPKDCVHYIAGFVFGILNSTLKCLGGRSTFKMNNIFELATRASCLLKCTLQEEGILSLEDGRLDDIGAAFYFEETFAEQVREISLPEVQSCFALAESFQPKEYWCKTYLPFIECSIRAILKGLIPYGADCVVNPVIGILFSVLKYIAPDSPKVSESMDDLRRMMAKKNQYKCLDANCTRMYEYKKVNGSQAVVLYNKDMEVLSVDTRKSKPKPKSQSQPTTYHYGS</sequence>
<feature type="chain" id="PRO_5046452527" evidence="2">
    <location>
        <begin position="22"/>
        <end position="259"/>
    </location>
</feature>
<dbReference type="Proteomes" id="UP001642540">
    <property type="component" value="Unassembled WGS sequence"/>
</dbReference>
<accession>A0ABP1PTZ2</accession>
<feature type="signal peptide" evidence="2">
    <location>
        <begin position="1"/>
        <end position="21"/>
    </location>
</feature>
<keyword evidence="4" id="KW-1185">Reference proteome</keyword>
<keyword evidence="2" id="KW-0732">Signal</keyword>
<name>A0ABP1PTZ2_9HEXA</name>
<reference evidence="3 4" key="1">
    <citation type="submission" date="2024-08" db="EMBL/GenBank/DDBJ databases">
        <authorList>
            <person name="Cucini C."/>
            <person name="Frati F."/>
        </authorList>
    </citation>
    <scope>NUCLEOTIDE SEQUENCE [LARGE SCALE GENOMIC DNA]</scope>
</reference>
<dbReference type="EMBL" id="CAXLJM020000007">
    <property type="protein sequence ID" value="CAL8075232.1"/>
    <property type="molecule type" value="Genomic_DNA"/>
</dbReference>